<dbReference type="CDD" id="cd03112">
    <property type="entry name" value="CobW-like"/>
    <property type="match status" value="1"/>
</dbReference>
<comment type="function">
    <text evidence="1">Zinc chaperone that directly transfers zinc cofactor to target proteins, thereby activating them. Zinc is transferred from the CXCC motif in the GTPase domain to the zinc binding site in target proteins in a process requiring GTP hydrolysis.</text>
</comment>
<protein>
    <submittedName>
        <fullName evidence="3">GTPase, G3E family</fullName>
    </submittedName>
</protein>
<feature type="domain" description="CobW C-terminal" evidence="2">
    <location>
        <begin position="249"/>
        <end position="335"/>
    </location>
</feature>
<name>A0A1I5X4G6_9BACT</name>
<dbReference type="Pfam" id="PF07683">
    <property type="entry name" value="CobW_C"/>
    <property type="match status" value="1"/>
</dbReference>
<dbReference type="InterPro" id="IPR003495">
    <property type="entry name" value="CobW/HypB/UreG_nucleotide-bd"/>
</dbReference>
<evidence type="ECO:0000313" key="4">
    <source>
        <dbReference type="Proteomes" id="UP000199306"/>
    </source>
</evidence>
<dbReference type="STRING" id="1079859.SAMN04515674_113123"/>
<dbReference type="AlphaFoldDB" id="A0A1I5X4G6"/>
<dbReference type="SMART" id="SM00833">
    <property type="entry name" value="CobW_C"/>
    <property type="match status" value="1"/>
</dbReference>
<evidence type="ECO:0000259" key="2">
    <source>
        <dbReference type="SMART" id="SM00833"/>
    </source>
</evidence>
<evidence type="ECO:0000313" key="3">
    <source>
        <dbReference type="EMBL" id="SFQ26716.1"/>
    </source>
</evidence>
<dbReference type="InterPro" id="IPR027417">
    <property type="entry name" value="P-loop_NTPase"/>
</dbReference>
<dbReference type="PANTHER" id="PTHR13748:SF46">
    <property type="entry name" value="ZINC CHAPERONE YEIR"/>
    <property type="match status" value="1"/>
</dbReference>
<organism evidence="3 4">
    <name type="scientific">Pseudarcicella hirudinis</name>
    <dbReference type="NCBI Taxonomy" id="1079859"/>
    <lineage>
        <taxon>Bacteria</taxon>
        <taxon>Pseudomonadati</taxon>
        <taxon>Bacteroidota</taxon>
        <taxon>Cytophagia</taxon>
        <taxon>Cytophagales</taxon>
        <taxon>Flectobacillaceae</taxon>
        <taxon>Pseudarcicella</taxon>
    </lineage>
</organism>
<dbReference type="OrthoDB" id="9808822at2"/>
<dbReference type="Proteomes" id="UP000199306">
    <property type="component" value="Unassembled WGS sequence"/>
</dbReference>
<dbReference type="PANTHER" id="PTHR13748">
    <property type="entry name" value="COBW-RELATED"/>
    <property type="match status" value="1"/>
</dbReference>
<gene>
    <name evidence="3" type="ORF">SAMN04515674_113123</name>
</gene>
<dbReference type="SUPFAM" id="SSF52540">
    <property type="entry name" value="P-loop containing nucleoside triphosphate hydrolases"/>
    <property type="match status" value="1"/>
</dbReference>
<evidence type="ECO:0000256" key="1">
    <source>
        <dbReference type="ARBA" id="ARBA00045658"/>
    </source>
</evidence>
<dbReference type="EMBL" id="FOXH01000013">
    <property type="protein sequence ID" value="SFQ26716.1"/>
    <property type="molecule type" value="Genomic_DNA"/>
</dbReference>
<dbReference type="GO" id="GO:0005737">
    <property type="term" value="C:cytoplasm"/>
    <property type="evidence" value="ECO:0007669"/>
    <property type="project" value="TreeGrafter"/>
</dbReference>
<reference evidence="3 4" key="1">
    <citation type="submission" date="2016-10" db="EMBL/GenBank/DDBJ databases">
        <authorList>
            <person name="de Groot N.N."/>
        </authorList>
    </citation>
    <scope>NUCLEOTIDE SEQUENCE [LARGE SCALE GENOMIC DNA]</scope>
    <source>
        <strain evidence="4">E92,LMG 26720,CCM 7988</strain>
    </source>
</reference>
<dbReference type="RefSeq" id="WP_092018825.1">
    <property type="nucleotide sequence ID" value="NZ_FOXH01000013.1"/>
</dbReference>
<dbReference type="Pfam" id="PF02492">
    <property type="entry name" value="cobW"/>
    <property type="match status" value="1"/>
</dbReference>
<dbReference type="InterPro" id="IPR051316">
    <property type="entry name" value="Zinc-reg_GTPase_activator"/>
</dbReference>
<proteinExistence type="predicted"/>
<dbReference type="InterPro" id="IPR011629">
    <property type="entry name" value="CobW-like_C"/>
</dbReference>
<dbReference type="Gene3D" id="3.40.50.300">
    <property type="entry name" value="P-loop containing nucleotide triphosphate hydrolases"/>
    <property type="match status" value="1"/>
</dbReference>
<sequence length="340" mass="38881">MNEYKKIPVNLITGFLGVGKTTAVINLLKNKPENEKWAVLVNEFGEVSIDHAMMLSVEAGQLSVMEVEGGCICCSAQQNMFSTLQTILKQVKPQRILIEPTGLGHPASILDMLRAKPFADQLEVHATICMVNPVQLFQEKYKTNGTYLDQITLADVLVANKTDLASEEEMEHFWEFTDELYPPKIIVDRIEHAFLKAEWLNIIPGESRIALFPDSHVMQEQMPAKTFLKRFPKPGKPLMKPGYSLGNYSCGWIFSAEEIFDLGELNKLIMRLFFENKVHRAKGIFRISSDWYLYNFADGLPSTHYIAYRRDSRLELIADEAQNWAEIQEKIQRCISKNEE</sequence>
<keyword evidence="4" id="KW-1185">Reference proteome</keyword>
<accession>A0A1I5X4G6</accession>